<gene>
    <name evidence="2" type="ORF">GSTUAT00003023001</name>
</gene>
<dbReference type="PANTHER" id="PTHR34706">
    <property type="entry name" value="SLR1338 PROTEIN"/>
    <property type="match status" value="1"/>
</dbReference>
<accession>A0A292Q2E4</accession>
<evidence type="ECO:0000256" key="1">
    <source>
        <dbReference type="SAM" id="MobiDB-lite"/>
    </source>
</evidence>
<dbReference type="AlphaFoldDB" id="A0A292Q2E4"/>
<reference evidence="2" key="1">
    <citation type="submission" date="2015-10" db="EMBL/GenBank/DDBJ databases">
        <authorList>
            <person name="Regsiter A."/>
            <person name="william w."/>
        </authorList>
    </citation>
    <scope>NUCLEOTIDE SEQUENCE</scope>
    <source>
        <strain evidence="2">Montdore</strain>
    </source>
</reference>
<feature type="region of interest" description="Disordered" evidence="1">
    <location>
        <begin position="1"/>
        <end position="33"/>
    </location>
</feature>
<dbReference type="PANTHER" id="PTHR34706:SF2">
    <property type="entry name" value="RFEF"/>
    <property type="match status" value="1"/>
</dbReference>
<evidence type="ECO:0000313" key="2">
    <source>
        <dbReference type="EMBL" id="CUS12903.1"/>
    </source>
</evidence>
<dbReference type="EMBL" id="LN890981">
    <property type="protein sequence ID" value="CUS12903.1"/>
    <property type="molecule type" value="Genomic_DNA"/>
</dbReference>
<organism evidence="2 3">
    <name type="scientific">Tuber aestivum</name>
    <name type="common">summer truffle</name>
    <dbReference type="NCBI Taxonomy" id="59557"/>
    <lineage>
        <taxon>Eukaryota</taxon>
        <taxon>Fungi</taxon>
        <taxon>Dikarya</taxon>
        <taxon>Ascomycota</taxon>
        <taxon>Pezizomycotina</taxon>
        <taxon>Pezizomycetes</taxon>
        <taxon>Pezizales</taxon>
        <taxon>Tuberaceae</taxon>
        <taxon>Tuber</taxon>
    </lineage>
</organism>
<evidence type="ECO:0008006" key="4">
    <source>
        <dbReference type="Google" id="ProtNLM"/>
    </source>
</evidence>
<name>A0A292Q2E4_9PEZI</name>
<feature type="compositionally biased region" description="Basic and acidic residues" evidence="1">
    <location>
        <begin position="18"/>
        <end position="33"/>
    </location>
</feature>
<sequence length="381" mass="42239">MARASLMGGGTGGQKPAAGEEGKNATKSSEELPTAKEIGAKLIAVIKEDRKSLKNLYGTTDQELDENLKDPIKKGVEMAGKLITEKGCSYEIAIDLTALTLYNVAVLIDDSGSMISEENGERKNTLIQYVDSITEICSMANDCGIAAMRFMNSKKGKRNWRADSSQGYLDEHLYGGVTRIGTELQSKILDVLAPKAPSQKNPEQKRPLLVLTVTDGAVCFLLKFLKLYNNSLKKQVEGERKGHLKSIIRDCVNERQEAGKGFEAVTFQFSRIGNDPGATQLLEELDNDVDLGKYIDILPVECDLRRQLAEDRWFVLPKILLGAILPDVKSPHPKSLDQQSANNRAQWDGQDYYQIASEKIRDHIAEMKVDGNVESDEDWDE</sequence>
<proteinExistence type="predicted"/>
<keyword evidence="3" id="KW-1185">Reference proteome</keyword>
<evidence type="ECO:0000313" key="3">
    <source>
        <dbReference type="Proteomes" id="UP001412239"/>
    </source>
</evidence>
<dbReference type="Proteomes" id="UP001412239">
    <property type="component" value="Unassembled WGS sequence"/>
</dbReference>
<protein>
    <recommendedName>
        <fullName evidence="4">VWFA domain-containing protein</fullName>
    </recommendedName>
</protein>